<evidence type="ECO:0000313" key="1">
    <source>
        <dbReference type="EMBL" id="GCA79959.1"/>
    </source>
</evidence>
<dbReference type="Proteomes" id="UP000324689">
    <property type="component" value="Unassembled WGS sequence"/>
</dbReference>
<dbReference type="AlphaFoldDB" id="A0A5A5RZ30"/>
<sequence>MNQTGETVTYSLESVLTRIEGKIETLQKDINDLKIS</sequence>
<reference evidence="1 2" key="1">
    <citation type="submission" date="2018-09" db="EMBL/GenBank/DDBJ databases">
        <title>Evolutionary history of phycoerythrin pigmentation in the water bloom-forming cyanobacterium Microcystis aeruginosa.</title>
        <authorList>
            <person name="Tanabe Y."/>
            <person name="Tanabe Y."/>
            <person name="Yamaguchi H."/>
        </authorList>
    </citation>
    <scope>NUCLEOTIDE SEQUENCE [LARGE SCALE GENOMIC DNA]</scope>
    <source>
        <strain evidence="1 2">NIES-2521</strain>
    </source>
</reference>
<comment type="caution">
    <text evidence="1">The sequence shown here is derived from an EMBL/GenBank/DDBJ whole genome shotgun (WGS) entry which is preliminary data.</text>
</comment>
<dbReference type="EMBL" id="BHVQ01000020">
    <property type="protein sequence ID" value="GCA79959.1"/>
    <property type="molecule type" value="Genomic_DNA"/>
</dbReference>
<name>A0A5A5RZ30_MICAE</name>
<organism evidence="1 2">
    <name type="scientific">Microcystis aeruginosa NIES-2521</name>
    <dbReference type="NCBI Taxonomy" id="2303983"/>
    <lineage>
        <taxon>Bacteria</taxon>
        <taxon>Bacillati</taxon>
        <taxon>Cyanobacteriota</taxon>
        <taxon>Cyanophyceae</taxon>
        <taxon>Oscillatoriophycideae</taxon>
        <taxon>Chroococcales</taxon>
        <taxon>Microcystaceae</taxon>
        <taxon>Microcystis</taxon>
    </lineage>
</organism>
<gene>
    <name evidence="1" type="ORF">MiTs_01960</name>
</gene>
<accession>A0A5A5RZ30</accession>
<evidence type="ECO:0000313" key="2">
    <source>
        <dbReference type="Proteomes" id="UP000324689"/>
    </source>
</evidence>
<protein>
    <submittedName>
        <fullName evidence="1">Uncharacterized protein</fullName>
    </submittedName>
</protein>
<proteinExistence type="predicted"/>